<feature type="transmembrane region" description="Helical" evidence="8">
    <location>
        <begin position="82"/>
        <end position="101"/>
    </location>
</feature>
<dbReference type="GO" id="GO:0019646">
    <property type="term" value="P:aerobic electron transport chain"/>
    <property type="evidence" value="ECO:0007669"/>
    <property type="project" value="InterPro"/>
</dbReference>
<accession>A0A7Y6NP89</accession>
<protein>
    <submittedName>
        <fullName evidence="10">Cytochrome c oxidase subunit 3</fullName>
    </submittedName>
</protein>
<feature type="transmembrane region" description="Helical" evidence="8">
    <location>
        <begin position="199"/>
        <end position="219"/>
    </location>
</feature>
<dbReference type="Gene3D" id="1.20.120.80">
    <property type="entry name" value="Cytochrome c oxidase, subunit III, four-helix bundle"/>
    <property type="match status" value="1"/>
</dbReference>
<comment type="similarity">
    <text evidence="2 7">Belongs to the cytochrome c oxidase subunit 3 family.</text>
</comment>
<evidence type="ECO:0000256" key="4">
    <source>
        <dbReference type="ARBA" id="ARBA00022692"/>
    </source>
</evidence>
<feature type="transmembrane region" description="Helical" evidence="8">
    <location>
        <begin position="44"/>
        <end position="70"/>
    </location>
</feature>
<dbReference type="PANTHER" id="PTHR11403:SF2">
    <property type="entry name" value="CYTOCHROME BO(3) UBIQUINOL OXIDASE SUBUNIT 3"/>
    <property type="match status" value="1"/>
</dbReference>
<sequence>MKAYHPVDHSAAEGQAQALALAREVGSALDVRELPTFGFSHRSLMWWGTAGLMAIESTVFALAVMAYFYLRAHADLWPMSTPAPDLLWGSVNTAILVLSMWPNHLVKKAARRLDRAGVKRWLTVCVLVSFVFLGIRWLEFQALNCRWDSDAYGSIVWMLMMLHTIHLVTDTWDTTVLNVLFFTGPLEGRRFVDVSENALYWYFVVLSWLPIYAVVYWGARG</sequence>
<evidence type="ECO:0000259" key="9">
    <source>
        <dbReference type="PROSITE" id="PS50253"/>
    </source>
</evidence>
<evidence type="ECO:0000256" key="3">
    <source>
        <dbReference type="ARBA" id="ARBA00022475"/>
    </source>
</evidence>
<evidence type="ECO:0000256" key="1">
    <source>
        <dbReference type="ARBA" id="ARBA00004651"/>
    </source>
</evidence>
<dbReference type="Proteomes" id="UP000529637">
    <property type="component" value="Unassembled WGS sequence"/>
</dbReference>
<comment type="subcellular location">
    <subcellularLocation>
        <location evidence="1 7">Cell membrane</location>
        <topology evidence="1 7">Multi-pass membrane protein</topology>
    </subcellularLocation>
</comment>
<keyword evidence="6 8" id="KW-0472">Membrane</keyword>
<evidence type="ECO:0000256" key="7">
    <source>
        <dbReference type="RuleBase" id="RU003376"/>
    </source>
</evidence>
<proteinExistence type="inferred from homology"/>
<keyword evidence="4 7" id="KW-0812">Transmembrane</keyword>
<name>A0A7Y6NP89_9BURK</name>
<dbReference type="InterPro" id="IPR013833">
    <property type="entry name" value="Cyt_c_oxidase_su3_a-hlx"/>
</dbReference>
<gene>
    <name evidence="10" type="ORF">HQN59_13410</name>
</gene>
<organism evidence="10 11">
    <name type="scientific">Piscinibacter koreensis</name>
    <dbReference type="NCBI Taxonomy" id="2742824"/>
    <lineage>
        <taxon>Bacteria</taxon>
        <taxon>Pseudomonadati</taxon>
        <taxon>Pseudomonadota</taxon>
        <taxon>Betaproteobacteria</taxon>
        <taxon>Burkholderiales</taxon>
        <taxon>Sphaerotilaceae</taxon>
        <taxon>Piscinibacter</taxon>
    </lineage>
</organism>
<dbReference type="RefSeq" id="WP_176069623.1">
    <property type="nucleotide sequence ID" value="NZ_JABWMJ010000006.1"/>
</dbReference>
<dbReference type="InterPro" id="IPR024791">
    <property type="entry name" value="Cyt_c/ubiquinol_Oxase_su3"/>
</dbReference>
<feature type="transmembrane region" description="Helical" evidence="8">
    <location>
        <begin position="151"/>
        <end position="169"/>
    </location>
</feature>
<reference evidence="10 11" key="1">
    <citation type="submission" date="2020-06" db="EMBL/GenBank/DDBJ databases">
        <title>Schlegella sp. ID0723 isolated from air conditioner.</title>
        <authorList>
            <person name="Kim D.Y."/>
            <person name="Kim D.-U."/>
        </authorList>
    </citation>
    <scope>NUCLEOTIDE SEQUENCE [LARGE SCALE GENOMIC DNA]</scope>
    <source>
        <strain evidence="10 11">ID0723</strain>
    </source>
</reference>
<keyword evidence="3" id="KW-1003">Cell membrane</keyword>
<dbReference type="InterPro" id="IPR035973">
    <property type="entry name" value="Cyt_c_oxidase_su3-like_sf"/>
</dbReference>
<evidence type="ECO:0000313" key="11">
    <source>
        <dbReference type="Proteomes" id="UP000529637"/>
    </source>
</evidence>
<evidence type="ECO:0000256" key="2">
    <source>
        <dbReference type="ARBA" id="ARBA00010581"/>
    </source>
</evidence>
<keyword evidence="5 8" id="KW-1133">Transmembrane helix</keyword>
<evidence type="ECO:0000256" key="5">
    <source>
        <dbReference type="ARBA" id="ARBA00022989"/>
    </source>
</evidence>
<feature type="transmembrane region" description="Helical" evidence="8">
    <location>
        <begin position="121"/>
        <end position="139"/>
    </location>
</feature>
<dbReference type="GO" id="GO:0004129">
    <property type="term" value="F:cytochrome-c oxidase activity"/>
    <property type="evidence" value="ECO:0007669"/>
    <property type="project" value="InterPro"/>
</dbReference>
<feature type="domain" description="Heme-copper oxidase subunit III family profile" evidence="9">
    <location>
        <begin position="45"/>
        <end position="220"/>
    </location>
</feature>
<dbReference type="EMBL" id="JABWMJ010000006">
    <property type="protein sequence ID" value="NUZ06761.1"/>
    <property type="molecule type" value="Genomic_DNA"/>
</dbReference>
<evidence type="ECO:0000256" key="8">
    <source>
        <dbReference type="SAM" id="Phobius"/>
    </source>
</evidence>
<dbReference type="GO" id="GO:0005886">
    <property type="term" value="C:plasma membrane"/>
    <property type="evidence" value="ECO:0007669"/>
    <property type="project" value="UniProtKB-SubCell"/>
</dbReference>
<dbReference type="SUPFAM" id="SSF81452">
    <property type="entry name" value="Cytochrome c oxidase subunit III-like"/>
    <property type="match status" value="1"/>
</dbReference>
<dbReference type="AlphaFoldDB" id="A0A7Y6NP89"/>
<dbReference type="PANTHER" id="PTHR11403">
    <property type="entry name" value="CYTOCHROME C OXIDASE SUBUNIT III"/>
    <property type="match status" value="1"/>
</dbReference>
<evidence type="ECO:0000313" key="10">
    <source>
        <dbReference type="EMBL" id="NUZ06761.1"/>
    </source>
</evidence>
<dbReference type="Pfam" id="PF00510">
    <property type="entry name" value="COX3"/>
    <property type="match status" value="1"/>
</dbReference>
<evidence type="ECO:0000256" key="6">
    <source>
        <dbReference type="ARBA" id="ARBA00023136"/>
    </source>
</evidence>
<dbReference type="PROSITE" id="PS50253">
    <property type="entry name" value="COX3"/>
    <property type="match status" value="1"/>
</dbReference>
<keyword evidence="11" id="KW-1185">Reference proteome</keyword>
<comment type="caution">
    <text evidence="10">The sequence shown here is derived from an EMBL/GenBank/DDBJ whole genome shotgun (WGS) entry which is preliminary data.</text>
</comment>
<dbReference type="InterPro" id="IPR000298">
    <property type="entry name" value="Cyt_c_oxidase-like_su3"/>
</dbReference>